<reference evidence="2" key="2">
    <citation type="submission" date="2010-04" db="EMBL/GenBank/DDBJ databases">
        <title>Genome sequence of Salinibacter ruber M8.</title>
        <authorList>
            <consortium name="Genoscope"/>
        </authorList>
    </citation>
    <scope>NUCLEOTIDE SEQUENCE [LARGE SCALE GENOMIC DNA]</scope>
    <source>
        <strain evidence="2">M8</strain>
    </source>
</reference>
<organism evidence="1 2">
    <name type="scientific">Salinibacter ruber (strain M8)</name>
    <dbReference type="NCBI Taxonomy" id="761659"/>
    <lineage>
        <taxon>Bacteria</taxon>
        <taxon>Pseudomonadati</taxon>
        <taxon>Rhodothermota</taxon>
        <taxon>Rhodothermia</taxon>
        <taxon>Rhodothermales</taxon>
        <taxon>Salinibacteraceae</taxon>
        <taxon>Salinibacter</taxon>
    </lineage>
</organism>
<accession>D5H6S1</accession>
<evidence type="ECO:0000313" key="1">
    <source>
        <dbReference type="EMBL" id="CBH23726.1"/>
    </source>
</evidence>
<name>D5H6S1_SALRM</name>
<dbReference type="AlphaFoldDB" id="D5H6S1"/>
<reference evidence="1 2" key="1">
    <citation type="journal article" date="2010" name="ISME J.">
        <title>Fine-scale evolution: genomic, phenotypic and ecological differentiation in two coexisting Salinibacter ruber strains.</title>
        <authorList>
            <person name="Pena A."/>
            <person name="Teeling H."/>
            <person name="Huerta-Cepas J."/>
            <person name="Santos F."/>
            <person name="Yarza P."/>
            <person name="Brito-Echeverria J."/>
            <person name="Lucio M."/>
            <person name="Schmitt-Kopplin P."/>
            <person name="Meseguer I."/>
            <person name="Schenowitz C."/>
            <person name="Dossat C."/>
            <person name="Barbe V."/>
            <person name="Dopazo J."/>
            <person name="Rossello-Mora R."/>
            <person name="Schuler M."/>
            <person name="Glockner F.O."/>
            <person name="Amann R."/>
            <person name="Gabaldon T."/>
            <person name="Anton J."/>
        </authorList>
    </citation>
    <scope>NUCLEOTIDE SEQUENCE [LARGE SCALE GENOMIC DNA]</scope>
    <source>
        <strain evidence="1 2">M8</strain>
    </source>
</reference>
<sequence>MFSRPRFNENPNRPRHAEASLFRNSPSFLVVENDEVGVSLNGKRKGLPLSVPQFFGKTVQRRILRLLDRNVLPVSPLPNGLGVRLLPGVHFVEHGFRNFHRRVQRRQQL</sequence>
<protein>
    <submittedName>
        <fullName evidence="1">Uncharacterized protein</fullName>
    </submittedName>
</protein>
<dbReference type="KEGG" id="srm:SRM_00805"/>
<gene>
    <name evidence="1" type="ordered locus">SRM_00805</name>
</gene>
<dbReference type="HOGENOM" id="CLU_2182092_0_0_10"/>
<dbReference type="Proteomes" id="UP000000933">
    <property type="component" value="Chromosome"/>
</dbReference>
<proteinExistence type="predicted"/>
<dbReference type="EMBL" id="FP565814">
    <property type="protein sequence ID" value="CBH23726.1"/>
    <property type="molecule type" value="Genomic_DNA"/>
</dbReference>
<evidence type="ECO:0000313" key="2">
    <source>
        <dbReference type="Proteomes" id="UP000000933"/>
    </source>
</evidence>